<evidence type="ECO:0000256" key="1">
    <source>
        <dbReference type="ARBA" id="ARBA00023015"/>
    </source>
</evidence>
<keyword evidence="3" id="KW-0804">Transcription</keyword>
<keyword evidence="2 4" id="KW-0238">DNA-binding</keyword>
<dbReference type="PROSITE" id="PS50977">
    <property type="entry name" value="HTH_TETR_2"/>
    <property type="match status" value="1"/>
</dbReference>
<dbReference type="EMBL" id="CP035758">
    <property type="protein sequence ID" value="QBD76326.1"/>
    <property type="molecule type" value="Genomic_DNA"/>
</dbReference>
<dbReference type="InterPro" id="IPR001647">
    <property type="entry name" value="HTH_TetR"/>
</dbReference>
<dbReference type="InterPro" id="IPR050109">
    <property type="entry name" value="HTH-type_TetR-like_transc_reg"/>
</dbReference>
<name>A0A4P6JNL6_KTERU</name>
<dbReference type="KEGG" id="kbs:EPA93_10025"/>
<dbReference type="GO" id="GO:0003700">
    <property type="term" value="F:DNA-binding transcription factor activity"/>
    <property type="evidence" value="ECO:0007669"/>
    <property type="project" value="TreeGrafter"/>
</dbReference>
<accession>A0A4P6JNL6</accession>
<protein>
    <submittedName>
        <fullName evidence="6">TetR/AcrR family transcriptional regulator</fullName>
    </submittedName>
</protein>
<dbReference type="PANTHER" id="PTHR30055:SF234">
    <property type="entry name" value="HTH-TYPE TRANSCRIPTIONAL REGULATOR BETI"/>
    <property type="match status" value="1"/>
</dbReference>
<sequence>MPKEKDRVTSRDIKAQERREQILAVAKKLFAENGYHATSMRTLNKALGVAEALTYHYFPGGKLEILQTIIREGRAARFAEIEALASLFRDDLSLREALLLAARVGTTIFTADREWFQIVMRERNWLRREEWITALGAGDTPLQFLYDFFARRMAQGELREMDLRFAFMQFFAGITVYSLIVEDDSANVTRYIERLVDFTANLWSK</sequence>
<dbReference type="AlphaFoldDB" id="A0A4P6JNL6"/>
<evidence type="ECO:0000313" key="7">
    <source>
        <dbReference type="Proteomes" id="UP000290365"/>
    </source>
</evidence>
<evidence type="ECO:0000313" key="6">
    <source>
        <dbReference type="EMBL" id="QBD76326.1"/>
    </source>
</evidence>
<keyword evidence="7" id="KW-1185">Reference proteome</keyword>
<dbReference type="PANTHER" id="PTHR30055">
    <property type="entry name" value="HTH-TYPE TRANSCRIPTIONAL REGULATOR RUTR"/>
    <property type="match status" value="1"/>
</dbReference>
<dbReference type="OrthoDB" id="7584337at2"/>
<evidence type="ECO:0000256" key="2">
    <source>
        <dbReference type="ARBA" id="ARBA00023125"/>
    </source>
</evidence>
<dbReference type="GO" id="GO:0000976">
    <property type="term" value="F:transcription cis-regulatory region binding"/>
    <property type="evidence" value="ECO:0007669"/>
    <property type="project" value="TreeGrafter"/>
</dbReference>
<feature type="DNA-binding region" description="H-T-H motif" evidence="4">
    <location>
        <begin position="39"/>
        <end position="58"/>
    </location>
</feature>
<dbReference type="InterPro" id="IPR036271">
    <property type="entry name" value="Tet_transcr_reg_TetR-rel_C_sf"/>
</dbReference>
<gene>
    <name evidence="6" type="ORF">EPA93_10025</name>
</gene>
<dbReference type="Gene3D" id="1.10.357.10">
    <property type="entry name" value="Tetracycline Repressor, domain 2"/>
    <property type="match status" value="1"/>
</dbReference>
<dbReference type="InterPro" id="IPR009057">
    <property type="entry name" value="Homeodomain-like_sf"/>
</dbReference>
<feature type="domain" description="HTH tetR-type" evidence="5">
    <location>
        <begin position="16"/>
        <end position="76"/>
    </location>
</feature>
<evidence type="ECO:0000259" key="5">
    <source>
        <dbReference type="PROSITE" id="PS50977"/>
    </source>
</evidence>
<keyword evidence="1" id="KW-0805">Transcription regulation</keyword>
<organism evidence="6 7">
    <name type="scientific">Ktedonosporobacter rubrisoli</name>
    <dbReference type="NCBI Taxonomy" id="2509675"/>
    <lineage>
        <taxon>Bacteria</taxon>
        <taxon>Bacillati</taxon>
        <taxon>Chloroflexota</taxon>
        <taxon>Ktedonobacteria</taxon>
        <taxon>Ktedonobacterales</taxon>
        <taxon>Ktedonosporobacteraceae</taxon>
        <taxon>Ktedonosporobacter</taxon>
    </lineage>
</organism>
<dbReference type="Proteomes" id="UP000290365">
    <property type="component" value="Chromosome"/>
</dbReference>
<dbReference type="RefSeq" id="WP_129887006.1">
    <property type="nucleotide sequence ID" value="NZ_CP035758.1"/>
</dbReference>
<reference evidence="6 7" key="1">
    <citation type="submission" date="2019-01" db="EMBL/GenBank/DDBJ databases">
        <title>Ktedonosporobacter rubrisoli SCAWS-G2.</title>
        <authorList>
            <person name="Huang Y."/>
            <person name="Yan B."/>
        </authorList>
    </citation>
    <scope>NUCLEOTIDE SEQUENCE [LARGE SCALE GENOMIC DNA]</scope>
    <source>
        <strain evidence="6 7">SCAWS-G2</strain>
    </source>
</reference>
<dbReference type="Pfam" id="PF00440">
    <property type="entry name" value="TetR_N"/>
    <property type="match status" value="1"/>
</dbReference>
<dbReference type="SUPFAM" id="SSF48498">
    <property type="entry name" value="Tetracyclin repressor-like, C-terminal domain"/>
    <property type="match status" value="1"/>
</dbReference>
<evidence type="ECO:0000256" key="4">
    <source>
        <dbReference type="PROSITE-ProRule" id="PRU00335"/>
    </source>
</evidence>
<evidence type="ECO:0000256" key="3">
    <source>
        <dbReference type="ARBA" id="ARBA00023163"/>
    </source>
</evidence>
<proteinExistence type="predicted"/>
<dbReference type="SUPFAM" id="SSF46689">
    <property type="entry name" value="Homeodomain-like"/>
    <property type="match status" value="1"/>
</dbReference>